<evidence type="ECO:0000256" key="3">
    <source>
        <dbReference type="RuleBase" id="RU362073"/>
    </source>
</evidence>
<dbReference type="Proteomes" id="UP000076066">
    <property type="component" value="Chromosome"/>
</dbReference>
<keyword evidence="7" id="KW-1185">Reference proteome</keyword>
<evidence type="ECO:0000313" key="6">
    <source>
        <dbReference type="EMBL" id="AMW34642.1"/>
    </source>
</evidence>
<name>A0A143DD38_9PROT</name>
<sequence length="326" mass="35669">MLEIPQNGVEGIFKNRGCKPMADISLTASSRANLLSLQYTQSLVNRTQGRLSTGKAVSSVIDDALKYFQAKSLSDRSRDLSARKDSIDQGINALKVVVETTERLEQLANQMRGIVNSSRTATKEQRQEFTSQLGSLAWQIQKLIDDTSYQGQNLLNSSAAKLTVYFSEKADSKLEINGLNFNASRLFRTTINGVLSMNVSKAGLGITVLQRLGFTAALSVYDLSVAPNLASYNNFADKVTNRLERTIDNVRAKAASFGGAVAILQVRLDFTKNYTNILSEGSDKLVLADLNEEGANLLALQTRQQLGIQALSFAGQSEQSVLQLFR</sequence>
<protein>
    <recommendedName>
        <fullName evidence="3">Flagellin</fullName>
    </recommendedName>
</protein>
<proteinExistence type="inferred from homology"/>
<dbReference type="KEGG" id="hjo:AY555_04995"/>
<dbReference type="GO" id="GO:0005576">
    <property type="term" value="C:extracellular region"/>
    <property type="evidence" value="ECO:0007669"/>
    <property type="project" value="UniProtKB-SubCell"/>
</dbReference>
<keyword evidence="3" id="KW-0964">Secreted</keyword>
<dbReference type="InterPro" id="IPR001492">
    <property type="entry name" value="Flagellin"/>
</dbReference>
<comment type="function">
    <text evidence="3">Flagellin is the subunit protein which polymerizes to form the filaments of bacterial flagella.</text>
</comment>
<evidence type="ECO:0000259" key="5">
    <source>
        <dbReference type="Pfam" id="PF00700"/>
    </source>
</evidence>
<dbReference type="Gene3D" id="1.20.1330.10">
    <property type="entry name" value="f41 fragment of flagellin, N-terminal domain"/>
    <property type="match status" value="1"/>
</dbReference>
<dbReference type="Pfam" id="PF00700">
    <property type="entry name" value="Flagellin_C"/>
    <property type="match status" value="1"/>
</dbReference>
<evidence type="ECO:0000313" key="7">
    <source>
        <dbReference type="Proteomes" id="UP000076066"/>
    </source>
</evidence>
<dbReference type="InterPro" id="IPR046358">
    <property type="entry name" value="Flagellin_C"/>
</dbReference>
<dbReference type="STRING" id="1549855.AY555_04995"/>
<evidence type="ECO:0000256" key="1">
    <source>
        <dbReference type="ARBA" id="ARBA00005709"/>
    </source>
</evidence>
<evidence type="ECO:0000259" key="4">
    <source>
        <dbReference type="Pfam" id="PF00669"/>
    </source>
</evidence>
<feature type="domain" description="Flagellin N-terminal" evidence="4">
    <location>
        <begin position="25"/>
        <end position="158"/>
    </location>
</feature>
<accession>A0A143DD38</accession>
<dbReference type="Pfam" id="PF00669">
    <property type="entry name" value="Flagellin_N"/>
    <property type="match status" value="1"/>
</dbReference>
<dbReference type="GO" id="GO:0009288">
    <property type="term" value="C:bacterial-type flagellum"/>
    <property type="evidence" value="ECO:0007669"/>
    <property type="project" value="UniProtKB-SubCell"/>
</dbReference>
<feature type="domain" description="Flagellin C-terminal" evidence="5">
    <location>
        <begin position="243"/>
        <end position="325"/>
    </location>
</feature>
<dbReference type="GO" id="GO:0005198">
    <property type="term" value="F:structural molecule activity"/>
    <property type="evidence" value="ECO:0007669"/>
    <property type="project" value="UniProtKB-UniRule"/>
</dbReference>
<dbReference type="EMBL" id="CP014525">
    <property type="protein sequence ID" value="AMW34642.1"/>
    <property type="molecule type" value="Genomic_DNA"/>
</dbReference>
<dbReference type="SUPFAM" id="SSF64518">
    <property type="entry name" value="Phase 1 flagellin"/>
    <property type="match status" value="1"/>
</dbReference>
<gene>
    <name evidence="6" type="ORF">AY555_04995</name>
</gene>
<evidence type="ECO:0000256" key="2">
    <source>
        <dbReference type="ARBA" id="ARBA00023143"/>
    </source>
</evidence>
<organism evidence="6 7">
    <name type="scientific">Haematospirillum jordaniae</name>
    <dbReference type="NCBI Taxonomy" id="1549855"/>
    <lineage>
        <taxon>Bacteria</taxon>
        <taxon>Pseudomonadati</taxon>
        <taxon>Pseudomonadota</taxon>
        <taxon>Alphaproteobacteria</taxon>
        <taxon>Rhodospirillales</taxon>
        <taxon>Novispirillaceae</taxon>
        <taxon>Haematospirillum</taxon>
    </lineage>
</organism>
<dbReference type="PANTHER" id="PTHR42792:SF2">
    <property type="entry name" value="FLAGELLIN"/>
    <property type="match status" value="1"/>
</dbReference>
<dbReference type="AlphaFoldDB" id="A0A143DD38"/>
<reference evidence="6 7" key="1">
    <citation type="submission" date="2016-02" db="EMBL/GenBank/DDBJ databases">
        <title>Complete Genome of H5569, the type strain of the newly described species Haematospirillium jordaniae.</title>
        <authorList>
            <person name="Nicholson A.C."/>
            <person name="Humrighouse B.W."/>
            <person name="Loparov V."/>
            <person name="McQuiston J.R."/>
        </authorList>
    </citation>
    <scope>NUCLEOTIDE SEQUENCE [LARGE SCALE GENOMIC DNA]</scope>
    <source>
        <strain evidence="6 7">H5569</strain>
    </source>
</reference>
<dbReference type="PANTHER" id="PTHR42792">
    <property type="entry name" value="FLAGELLIN"/>
    <property type="match status" value="1"/>
</dbReference>
<keyword evidence="2 3" id="KW-0975">Bacterial flagellum</keyword>
<comment type="similarity">
    <text evidence="1 3">Belongs to the bacterial flagellin family.</text>
</comment>
<comment type="subcellular location">
    <subcellularLocation>
        <location evidence="3">Secreted</location>
    </subcellularLocation>
    <subcellularLocation>
        <location evidence="3">Bacterial flagellum</location>
    </subcellularLocation>
</comment>
<dbReference type="InterPro" id="IPR001029">
    <property type="entry name" value="Flagellin_N"/>
</dbReference>